<evidence type="ECO:0000313" key="2">
    <source>
        <dbReference type="EMBL" id="KUJ23246.1"/>
    </source>
</evidence>
<organism evidence="2 3">
    <name type="scientific">Mollisia scopiformis</name>
    <name type="common">Conifer needle endophyte fungus</name>
    <name type="synonym">Phialocephala scopiformis</name>
    <dbReference type="NCBI Taxonomy" id="149040"/>
    <lineage>
        <taxon>Eukaryota</taxon>
        <taxon>Fungi</taxon>
        <taxon>Dikarya</taxon>
        <taxon>Ascomycota</taxon>
        <taxon>Pezizomycotina</taxon>
        <taxon>Leotiomycetes</taxon>
        <taxon>Helotiales</taxon>
        <taxon>Mollisiaceae</taxon>
        <taxon>Mollisia</taxon>
    </lineage>
</organism>
<name>A0A194XSX7_MOLSC</name>
<dbReference type="KEGG" id="psco:LY89DRAFT_728015"/>
<dbReference type="InParanoid" id="A0A194XSX7"/>
<sequence>MAQSSAPDDPTNGIYNQSITNTEDDGNNKDNQPISLIARINTLPKELRLKILKVEMEYSIVEDCLDGTQRPSIFAALKVNPDQTLYNEFLEEHNRSHAVVHIHNEEDFNKRKMKDLLQIKHLTIIYPLTFRAQKLTIQNKVETLFLDYRYSHNDIKKLSKQLHEQGYPNNNLYNDYIDKKSANIGPTNVLDVLKFLIAANQKSSGLRKLIVRTTGEKVKLVAILSSGLKLEPQKRFHKGFVYYICKKPNDSILTWDPRVSGSYYDEKLNSGI</sequence>
<dbReference type="OrthoDB" id="10488250at2759"/>
<dbReference type="RefSeq" id="XP_018077601.1">
    <property type="nucleotide sequence ID" value="XM_018219222.1"/>
</dbReference>
<evidence type="ECO:0000256" key="1">
    <source>
        <dbReference type="SAM" id="MobiDB-lite"/>
    </source>
</evidence>
<feature type="region of interest" description="Disordered" evidence="1">
    <location>
        <begin position="1"/>
        <end position="30"/>
    </location>
</feature>
<accession>A0A194XSX7</accession>
<proteinExistence type="predicted"/>
<protein>
    <submittedName>
        <fullName evidence="2">Uncharacterized protein</fullName>
    </submittedName>
</protein>
<dbReference type="AlphaFoldDB" id="A0A194XSX7"/>
<keyword evidence="3" id="KW-1185">Reference proteome</keyword>
<gene>
    <name evidence="2" type="ORF">LY89DRAFT_728015</name>
</gene>
<dbReference type="Proteomes" id="UP000070700">
    <property type="component" value="Unassembled WGS sequence"/>
</dbReference>
<dbReference type="GeneID" id="28828948"/>
<evidence type="ECO:0000313" key="3">
    <source>
        <dbReference type="Proteomes" id="UP000070700"/>
    </source>
</evidence>
<reference evidence="2 3" key="1">
    <citation type="submission" date="2015-10" db="EMBL/GenBank/DDBJ databases">
        <title>Full genome of DAOMC 229536 Phialocephala scopiformis, a fungal endophyte of spruce producing the potent anti-insectan compound rugulosin.</title>
        <authorList>
            <consortium name="DOE Joint Genome Institute"/>
            <person name="Walker A.K."/>
            <person name="Frasz S.L."/>
            <person name="Seifert K.A."/>
            <person name="Miller J.D."/>
            <person name="Mondo S.J."/>
            <person name="Labutti K."/>
            <person name="Lipzen A."/>
            <person name="Dockter R."/>
            <person name="Kennedy M."/>
            <person name="Grigoriev I.V."/>
            <person name="Spatafora J.W."/>
        </authorList>
    </citation>
    <scope>NUCLEOTIDE SEQUENCE [LARGE SCALE GENOMIC DNA]</scope>
    <source>
        <strain evidence="2 3">CBS 120377</strain>
    </source>
</reference>
<dbReference type="EMBL" id="KQ947405">
    <property type="protein sequence ID" value="KUJ23246.1"/>
    <property type="molecule type" value="Genomic_DNA"/>
</dbReference>